<organism evidence="1 2">
    <name type="scientific">Limnobacter humi</name>
    <dbReference type="NCBI Taxonomy" id="1778671"/>
    <lineage>
        <taxon>Bacteria</taxon>
        <taxon>Pseudomonadati</taxon>
        <taxon>Pseudomonadota</taxon>
        <taxon>Betaproteobacteria</taxon>
        <taxon>Burkholderiales</taxon>
        <taxon>Burkholderiaceae</taxon>
        <taxon>Limnobacter</taxon>
    </lineage>
</organism>
<dbReference type="Proteomes" id="UP001204142">
    <property type="component" value="Unassembled WGS sequence"/>
</dbReference>
<sequence>MAPSCTLAGLLFFTRLMACFTGLVCKMGTVMQLHPLHEQHKE</sequence>
<name>A0ABT1WCQ7_9BURK</name>
<dbReference type="RefSeq" id="WP_256762979.1">
    <property type="nucleotide sequence ID" value="NZ_JANIGO010000001.1"/>
</dbReference>
<dbReference type="EMBL" id="JANIGO010000001">
    <property type="protein sequence ID" value="MCQ8895300.1"/>
    <property type="molecule type" value="Genomic_DNA"/>
</dbReference>
<keyword evidence="2" id="KW-1185">Reference proteome</keyword>
<gene>
    <name evidence="1" type="ORF">NQT62_02455</name>
</gene>
<protein>
    <submittedName>
        <fullName evidence="1">Uncharacterized protein</fullName>
    </submittedName>
</protein>
<accession>A0ABT1WCQ7</accession>
<reference evidence="1 2" key="1">
    <citation type="submission" date="2022-07" db="EMBL/GenBank/DDBJ databases">
        <authorList>
            <person name="Xamxidin M."/>
            <person name="Wu M."/>
        </authorList>
    </citation>
    <scope>NUCLEOTIDE SEQUENCE [LARGE SCALE GENOMIC DNA]</scope>
    <source>
        <strain evidence="1 2">NBRC 111650</strain>
    </source>
</reference>
<evidence type="ECO:0000313" key="2">
    <source>
        <dbReference type="Proteomes" id="UP001204142"/>
    </source>
</evidence>
<proteinExistence type="predicted"/>
<evidence type="ECO:0000313" key="1">
    <source>
        <dbReference type="EMBL" id="MCQ8895300.1"/>
    </source>
</evidence>
<comment type="caution">
    <text evidence="1">The sequence shown here is derived from an EMBL/GenBank/DDBJ whole genome shotgun (WGS) entry which is preliminary data.</text>
</comment>